<evidence type="ECO:0000256" key="3">
    <source>
        <dbReference type="ARBA" id="ARBA00022719"/>
    </source>
</evidence>
<dbReference type="GO" id="GO:0071949">
    <property type="term" value="F:FAD binding"/>
    <property type="evidence" value="ECO:0007669"/>
    <property type="project" value="TreeGrafter"/>
</dbReference>
<dbReference type="Proteomes" id="UP000256562">
    <property type="component" value="Unassembled WGS sequence"/>
</dbReference>
<dbReference type="RefSeq" id="WP_116094246.1">
    <property type="nucleotide sequence ID" value="NZ_QKXN01000128.1"/>
</dbReference>
<dbReference type="AlphaFoldDB" id="A0A3E0IQ27"/>
<evidence type="ECO:0000313" key="8">
    <source>
        <dbReference type="EMBL" id="REH96263.1"/>
    </source>
</evidence>
<keyword evidence="5" id="KW-0809">Transit peptide</keyword>
<evidence type="ECO:0000256" key="2">
    <source>
        <dbReference type="ARBA" id="ARBA00022630"/>
    </source>
</evidence>
<dbReference type="EMBL" id="QKXQ01000266">
    <property type="protein sequence ID" value="REH96263.1"/>
    <property type="molecule type" value="Genomic_DNA"/>
</dbReference>
<accession>A0A3E0IQ27</accession>
<evidence type="ECO:0000256" key="6">
    <source>
        <dbReference type="ARBA" id="ARBA00023002"/>
    </source>
</evidence>
<comment type="caution">
    <text evidence="8">The sequence shown here is derived from an EMBL/GenBank/DDBJ whole genome shotgun (WGS) entry which is preliminary data.</text>
</comment>
<dbReference type="InterPro" id="IPR015904">
    <property type="entry name" value="Sulphide_quinone_reductase"/>
</dbReference>
<protein>
    <submittedName>
        <fullName evidence="8">Pyridine nucleotide-disulfide oxidoreductase</fullName>
    </submittedName>
</protein>
<dbReference type="PANTHER" id="PTHR10632">
    <property type="entry name" value="SULFIDE:QUINONE OXIDOREDUCTASE"/>
    <property type="match status" value="1"/>
</dbReference>
<proteinExistence type="predicted"/>
<dbReference type="GO" id="GO:0048038">
    <property type="term" value="F:quinone binding"/>
    <property type="evidence" value="ECO:0007669"/>
    <property type="project" value="UniProtKB-KW"/>
</dbReference>
<keyword evidence="4" id="KW-0274">FAD</keyword>
<dbReference type="PANTHER" id="PTHR10632:SF2">
    <property type="entry name" value="SULFIDE:QUINONE OXIDOREDUCTASE, MITOCHONDRIAL"/>
    <property type="match status" value="1"/>
</dbReference>
<dbReference type="GO" id="GO:0070221">
    <property type="term" value="P:sulfide oxidation, using sulfide:quinone oxidoreductase"/>
    <property type="evidence" value="ECO:0007669"/>
    <property type="project" value="TreeGrafter"/>
</dbReference>
<evidence type="ECO:0000256" key="1">
    <source>
        <dbReference type="ARBA" id="ARBA00001974"/>
    </source>
</evidence>
<dbReference type="OrthoDB" id="9805710at2"/>
<dbReference type="InterPro" id="IPR023753">
    <property type="entry name" value="FAD/NAD-binding_dom"/>
</dbReference>
<dbReference type="SUPFAM" id="SSF51905">
    <property type="entry name" value="FAD/NAD(P)-binding domain"/>
    <property type="match status" value="1"/>
</dbReference>
<reference evidence="8 9" key="1">
    <citation type="journal article" date="2018" name="Vet. Microbiol.">
        <title>Characterisation of Staphylococcus felis isolated from cats using whole genome sequencing.</title>
        <authorList>
            <person name="Worthing K."/>
            <person name="Pang S."/>
            <person name="Trott D.J."/>
            <person name="Abraham S."/>
            <person name="Coombs G.W."/>
            <person name="Jordan D."/>
            <person name="McIntyre L."/>
            <person name="Davies M.R."/>
            <person name="Norris J."/>
        </authorList>
    </citation>
    <scope>NUCLEOTIDE SEQUENCE [LARGE SCALE GENOMIC DNA]</scope>
    <source>
        <strain evidence="8 9">F9</strain>
    </source>
</reference>
<sequence length="397" mass="45481">MKNNYRIVIVGAGTAGITAAAQLLKKDSSLVGEIVLIDPAEYHYYQPLWTLVGAGETKVDNTRKHMTEVLPKGARWLQEKVSTFQPEQNQLTLDNNQQIEYEYLIVNPGLRINWEAIKGLKETIGQNGVCSNYSPIYSQYTWEVLSAMKQGTAVFTNPNTPVKCGGAPMKIMFLSEDYFTKHNLRDNIEVYYETSKPAIFDVEKYKVELERIITERNINVDYLYNLIEVNGPEKIAIFEHLETGDLKEIKFDMLHVTPPMGPLEFVKNSPLADKDGWIDVDKLTLQHKKYNNIFSMGDASNLPTSKTGAAIRKQAPVVVNNILYKMNQKGRIKQYDGYTSCPIVTGYNKLILAEFDYEKKPQETMPFNQAKERRSMYILKKDLLPKMYWHGMLKGYM</sequence>
<dbReference type="Gene3D" id="3.50.50.60">
    <property type="entry name" value="FAD/NAD(P)-binding domain"/>
    <property type="match status" value="2"/>
</dbReference>
<dbReference type="GO" id="GO:0070224">
    <property type="term" value="F:sulfide:quinone oxidoreductase activity"/>
    <property type="evidence" value="ECO:0007669"/>
    <property type="project" value="TreeGrafter"/>
</dbReference>
<dbReference type="Pfam" id="PF07992">
    <property type="entry name" value="Pyr_redox_2"/>
    <property type="match status" value="1"/>
</dbReference>
<feature type="domain" description="FAD/NAD(P)-binding" evidence="7">
    <location>
        <begin position="5"/>
        <end position="304"/>
    </location>
</feature>
<name>A0A3E0IQ27_9STAP</name>
<organism evidence="8 9">
    <name type="scientific">Staphylococcus felis</name>
    <dbReference type="NCBI Taxonomy" id="46127"/>
    <lineage>
        <taxon>Bacteria</taxon>
        <taxon>Bacillati</taxon>
        <taxon>Bacillota</taxon>
        <taxon>Bacilli</taxon>
        <taxon>Bacillales</taxon>
        <taxon>Staphylococcaceae</taxon>
        <taxon>Staphylococcus</taxon>
    </lineage>
</organism>
<evidence type="ECO:0000313" key="9">
    <source>
        <dbReference type="Proteomes" id="UP000256562"/>
    </source>
</evidence>
<dbReference type="FunFam" id="3.50.50.60:FF:000034">
    <property type="entry name" value="sulfide:quinone oxidoreductase, mitochondrial"/>
    <property type="match status" value="1"/>
</dbReference>
<keyword evidence="2" id="KW-0285">Flavoprotein</keyword>
<gene>
    <name evidence="8" type="ORF">DOS83_05675</name>
</gene>
<keyword evidence="6" id="KW-0560">Oxidoreductase</keyword>
<evidence type="ECO:0000256" key="5">
    <source>
        <dbReference type="ARBA" id="ARBA00022946"/>
    </source>
</evidence>
<evidence type="ECO:0000256" key="4">
    <source>
        <dbReference type="ARBA" id="ARBA00022827"/>
    </source>
</evidence>
<evidence type="ECO:0000259" key="7">
    <source>
        <dbReference type="Pfam" id="PF07992"/>
    </source>
</evidence>
<keyword evidence="3" id="KW-0874">Quinone</keyword>
<comment type="cofactor">
    <cofactor evidence="1">
        <name>FAD</name>
        <dbReference type="ChEBI" id="CHEBI:57692"/>
    </cofactor>
</comment>
<dbReference type="InterPro" id="IPR036188">
    <property type="entry name" value="FAD/NAD-bd_sf"/>
</dbReference>